<organism evidence="2 3">
    <name type="scientific">Streptomyces capitiformicae</name>
    <dbReference type="NCBI Taxonomy" id="2014920"/>
    <lineage>
        <taxon>Bacteria</taxon>
        <taxon>Bacillati</taxon>
        <taxon>Actinomycetota</taxon>
        <taxon>Actinomycetes</taxon>
        <taxon>Kitasatosporales</taxon>
        <taxon>Streptomycetaceae</taxon>
        <taxon>Streptomyces</taxon>
    </lineage>
</organism>
<dbReference type="EMBL" id="BNAT01000056">
    <property type="protein sequence ID" value="GHE62937.1"/>
    <property type="molecule type" value="Genomic_DNA"/>
</dbReference>
<gene>
    <name evidence="2" type="ORF">GCM10017771_86220</name>
</gene>
<reference evidence="2" key="2">
    <citation type="submission" date="2020-09" db="EMBL/GenBank/DDBJ databases">
        <authorList>
            <person name="Sun Q."/>
            <person name="Zhou Y."/>
        </authorList>
    </citation>
    <scope>NUCLEOTIDE SEQUENCE</scope>
    <source>
        <strain evidence="2">CGMCC 4.7403</strain>
    </source>
</reference>
<keyword evidence="1" id="KW-0732">Signal</keyword>
<dbReference type="Proteomes" id="UP000603227">
    <property type="component" value="Unassembled WGS sequence"/>
</dbReference>
<evidence type="ECO:0000313" key="2">
    <source>
        <dbReference type="EMBL" id="GHE62937.1"/>
    </source>
</evidence>
<evidence type="ECO:0000256" key="1">
    <source>
        <dbReference type="SAM" id="SignalP"/>
    </source>
</evidence>
<keyword evidence="3" id="KW-1185">Reference proteome</keyword>
<evidence type="ECO:0000313" key="3">
    <source>
        <dbReference type="Proteomes" id="UP000603227"/>
    </source>
</evidence>
<dbReference type="AlphaFoldDB" id="A0A918ZNR0"/>
<comment type="caution">
    <text evidence="2">The sequence shown here is derived from an EMBL/GenBank/DDBJ whole genome shotgun (WGS) entry which is preliminary data.</text>
</comment>
<dbReference type="PROSITE" id="PS51257">
    <property type="entry name" value="PROKAR_LIPOPROTEIN"/>
    <property type="match status" value="1"/>
</dbReference>
<feature type="signal peptide" evidence="1">
    <location>
        <begin position="1"/>
        <end position="32"/>
    </location>
</feature>
<sequence length="101" mass="10902">MPRSRLPSPLRRLVQVLLVTLGCPLAAPAGRAAQTPTVLATRIDDSITLVVAEHLEEGLRVAECFSSERNSTRIFPLPMEVLRLVDTLRPSDGAQSGTRAA</sequence>
<name>A0A918ZNR0_9ACTN</name>
<feature type="chain" id="PRO_5037087940" evidence="1">
    <location>
        <begin position="33"/>
        <end position="101"/>
    </location>
</feature>
<proteinExistence type="predicted"/>
<reference evidence="2" key="1">
    <citation type="journal article" date="2014" name="Int. J. Syst. Evol. Microbiol.">
        <title>Complete genome sequence of Corynebacterium casei LMG S-19264T (=DSM 44701T), isolated from a smear-ripened cheese.</title>
        <authorList>
            <consortium name="US DOE Joint Genome Institute (JGI-PGF)"/>
            <person name="Walter F."/>
            <person name="Albersmeier A."/>
            <person name="Kalinowski J."/>
            <person name="Ruckert C."/>
        </authorList>
    </citation>
    <scope>NUCLEOTIDE SEQUENCE</scope>
    <source>
        <strain evidence="2">CGMCC 4.7403</strain>
    </source>
</reference>
<accession>A0A918ZNR0</accession>
<protein>
    <submittedName>
        <fullName evidence="2">Uncharacterized protein</fullName>
    </submittedName>
</protein>